<dbReference type="PANTHER" id="PTHR30203">
    <property type="entry name" value="OUTER MEMBRANE CATION EFFLUX PROTEIN"/>
    <property type="match status" value="1"/>
</dbReference>
<dbReference type="Proteomes" id="UP001163336">
    <property type="component" value="Chromosome"/>
</dbReference>
<keyword evidence="3" id="KW-0732">Signal</keyword>
<organism evidence="4 5">
    <name type="scientific">Massilia varians</name>
    <dbReference type="NCBI Taxonomy" id="457921"/>
    <lineage>
        <taxon>Bacteria</taxon>
        <taxon>Pseudomonadati</taxon>
        <taxon>Pseudomonadota</taxon>
        <taxon>Betaproteobacteria</taxon>
        <taxon>Burkholderiales</taxon>
        <taxon>Oxalobacteraceae</taxon>
        <taxon>Telluria group</taxon>
        <taxon>Massilia</taxon>
    </lineage>
</organism>
<evidence type="ECO:0000313" key="5">
    <source>
        <dbReference type="Proteomes" id="UP001163336"/>
    </source>
</evidence>
<accession>A0ABM8C766</accession>
<keyword evidence="2" id="KW-0175">Coiled coil</keyword>
<protein>
    <submittedName>
        <fullName evidence="4">Outer membrane protein CzcC</fullName>
    </submittedName>
</protein>
<feature type="chain" id="PRO_5045823370" evidence="3">
    <location>
        <begin position="22"/>
        <end position="429"/>
    </location>
</feature>
<evidence type="ECO:0000256" key="3">
    <source>
        <dbReference type="SAM" id="SignalP"/>
    </source>
</evidence>
<feature type="coiled-coil region" evidence="2">
    <location>
        <begin position="320"/>
        <end position="347"/>
    </location>
</feature>
<dbReference type="SUPFAM" id="SSF56954">
    <property type="entry name" value="Outer membrane efflux proteins (OEP)"/>
    <property type="match status" value="1"/>
</dbReference>
<proteinExistence type="inferred from homology"/>
<feature type="signal peptide" evidence="3">
    <location>
        <begin position="1"/>
        <end position="21"/>
    </location>
</feature>
<dbReference type="RefSeq" id="WP_281907644.1">
    <property type="nucleotide sequence ID" value="NZ_AP026966.1"/>
</dbReference>
<evidence type="ECO:0000313" key="4">
    <source>
        <dbReference type="EMBL" id="BDT59095.1"/>
    </source>
</evidence>
<reference evidence="4" key="1">
    <citation type="submission" date="2022-11" db="EMBL/GenBank/DDBJ databases">
        <title>Isolation and characterization of PLA-degrading bacterium Massilia sp. from Antarctic soil.</title>
        <authorList>
            <person name="Sato K."/>
            <person name="Gomez-Fuentes C."/>
            <person name="Ahmad S.A."/>
            <person name="Zulkharnain A."/>
        </authorList>
    </citation>
    <scope>NUCLEOTIDE SEQUENCE</scope>
    <source>
        <strain evidence="4">N-3</strain>
    </source>
</reference>
<name>A0ABM8C766_9BURK</name>
<dbReference type="Gene3D" id="1.20.1600.10">
    <property type="entry name" value="Outer membrane efflux proteins (OEP)"/>
    <property type="match status" value="1"/>
</dbReference>
<sequence length="429" mass="46559">MHFTYFALGASVLFAQASLCAAQTAAHMSSTHALHHAVPTSDAPLHLDQAIAKTLQANPALRAAALEVTVANGLRRQAALFPNPDLSYVREGSERGTRTQTVQLSQVLELGGKRAARIRLAEREQDLAADGLAAAKLDLRSEVTIAYFEALASQERVRLAQASLDVATKAAVAAAKRVAAGRVSPVEQDRADIALASARIEQGQAQAAAQVALYRLAAYWGETSPPAHALVTPELDLTPPPPLAELERRLAHTPRLRRARTQVEREQAQVGVDRAQRMPDLTLVVGSKRDDQAGGSQAVVGLSVPLPLFSRNQGSLQASLARADQAQAEFEAELLRLHQELADAHQRAQLTSTEVRTMREQILPTAQRVFDATVAGFEAGKFGFLDVLDAQRTLLQIRTQYIQALHERYRAVADLDRFASDARENRTNP</sequence>
<evidence type="ECO:0000256" key="1">
    <source>
        <dbReference type="ARBA" id="ARBA00007613"/>
    </source>
</evidence>
<dbReference type="Pfam" id="PF02321">
    <property type="entry name" value="OEP"/>
    <property type="match status" value="2"/>
</dbReference>
<comment type="similarity">
    <text evidence="1">Belongs to the outer membrane factor (OMF) (TC 1.B.17) family.</text>
</comment>
<dbReference type="InterPro" id="IPR003423">
    <property type="entry name" value="OMP_efflux"/>
</dbReference>
<evidence type="ECO:0000256" key="2">
    <source>
        <dbReference type="SAM" id="Coils"/>
    </source>
</evidence>
<dbReference type="PANTHER" id="PTHR30203:SF24">
    <property type="entry name" value="BLR4935 PROTEIN"/>
    <property type="match status" value="1"/>
</dbReference>
<dbReference type="EMBL" id="AP026966">
    <property type="protein sequence ID" value="BDT59095.1"/>
    <property type="molecule type" value="Genomic_DNA"/>
</dbReference>
<dbReference type="InterPro" id="IPR010131">
    <property type="entry name" value="MdtP/NodT-like"/>
</dbReference>
<gene>
    <name evidence="4" type="primary">czcC_1</name>
    <name evidence="4" type="ORF">MasN3_25890</name>
</gene>
<keyword evidence="5" id="KW-1185">Reference proteome</keyword>